<reference evidence="1" key="1">
    <citation type="submission" date="2020-09" db="EMBL/GenBank/DDBJ databases">
        <title>Iningainema tapete sp. nov. (Scytonemataceae, Cyanobacteria) from greenhouses in central Florida (USA) produces two types of nodularin with biosynthetic potential for microcystin-LR and anabaenopeptins.</title>
        <authorList>
            <person name="Berthold D.E."/>
            <person name="Lefler F.W."/>
            <person name="Huang I.-S."/>
            <person name="Abdulla H."/>
            <person name="Zimba P.V."/>
            <person name="Laughinghouse H.D. IV."/>
        </authorList>
    </citation>
    <scope>NUCLEOTIDE SEQUENCE</scope>
    <source>
        <strain evidence="1">BLCCT55</strain>
    </source>
</reference>
<accession>A0A8J7C6F7</accession>
<dbReference type="InterPro" id="IPR051082">
    <property type="entry name" value="Pentapeptide-BTB/POZ_domain"/>
</dbReference>
<keyword evidence="2" id="KW-1185">Reference proteome</keyword>
<dbReference type="SUPFAM" id="SSF141571">
    <property type="entry name" value="Pentapeptide repeat-like"/>
    <property type="match status" value="2"/>
</dbReference>
<protein>
    <submittedName>
        <fullName evidence="1">Pentapeptide repeat-containing protein</fullName>
    </submittedName>
</protein>
<dbReference type="PANTHER" id="PTHR14136">
    <property type="entry name" value="BTB_POZ DOMAIN-CONTAINING PROTEIN KCTD9"/>
    <property type="match status" value="1"/>
</dbReference>
<dbReference type="Proteomes" id="UP000629098">
    <property type="component" value="Unassembled WGS sequence"/>
</dbReference>
<name>A0A8J7C6F7_9CYAN</name>
<organism evidence="1 2">
    <name type="scientific">Iningainema tapete BLCC-T55</name>
    <dbReference type="NCBI Taxonomy" id="2748662"/>
    <lineage>
        <taxon>Bacteria</taxon>
        <taxon>Bacillati</taxon>
        <taxon>Cyanobacteriota</taxon>
        <taxon>Cyanophyceae</taxon>
        <taxon>Nostocales</taxon>
        <taxon>Scytonemataceae</taxon>
        <taxon>Iningainema tapete</taxon>
    </lineage>
</organism>
<dbReference type="Pfam" id="PF00805">
    <property type="entry name" value="Pentapeptide"/>
    <property type="match status" value="3"/>
</dbReference>
<dbReference type="RefSeq" id="WP_190831019.1">
    <property type="nucleotide sequence ID" value="NZ_CAWPPI010000067.1"/>
</dbReference>
<comment type="caution">
    <text evidence="1">The sequence shown here is derived from an EMBL/GenBank/DDBJ whole genome shotgun (WGS) entry which is preliminary data.</text>
</comment>
<dbReference type="PANTHER" id="PTHR14136:SF17">
    <property type="entry name" value="BTB_POZ DOMAIN-CONTAINING PROTEIN KCTD9"/>
    <property type="match status" value="1"/>
</dbReference>
<dbReference type="AlphaFoldDB" id="A0A8J7C6F7"/>
<dbReference type="Gene3D" id="2.160.20.80">
    <property type="entry name" value="E3 ubiquitin-protein ligase SopA"/>
    <property type="match status" value="3"/>
</dbReference>
<proteinExistence type="predicted"/>
<evidence type="ECO:0000313" key="1">
    <source>
        <dbReference type="EMBL" id="MBD2774254.1"/>
    </source>
</evidence>
<evidence type="ECO:0000313" key="2">
    <source>
        <dbReference type="Proteomes" id="UP000629098"/>
    </source>
</evidence>
<dbReference type="EMBL" id="JACXAE010000067">
    <property type="protein sequence ID" value="MBD2774254.1"/>
    <property type="molecule type" value="Genomic_DNA"/>
</dbReference>
<gene>
    <name evidence="1" type="ORF">ICL16_19805</name>
</gene>
<dbReference type="InterPro" id="IPR001646">
    <property type="entry name" value="5peptide_repeat"/>
</dbReference>
<sequence>MKFYLNNYIYPSVSILATILGIIGLQSAAVLFADPSQAKEQEVDIYNLCSKFPHNSRCKGYSIPISLEKRPGDKGECSTVFDNTKQTGSCKIAVTQDRLEVYLEEGKKLDVLDNQRATREITIPYNQVVSVDYLESHKDNRAAFVSYGLLGALIGAPFMQNKELSEIEIGYTIPSAQGQESLNYTTIITGRKFGLTLIDKLKSSTQTRSEAQVLSELKNKAITVGNPQHIQQLITTNKCKECDLSGAQLEGANLRKANLNGSNLRGANLKGANLEKANLEGCNLKGVNLEGAILRGADLTTNSKTRTNLRYANLSGANLQAAKLKGANLGDAVLEGANLEDADLSIAVFKDFWTGMRTEFYTSLKDANLKAANLKSAQLDRAFLAGANLSSANLSGADLKNANLKGANLRDANLTKTNMKKTTLCGATMPDGSIFNQNCN</sequence>